<reference evidence="3 4" key="1">
    <citation type="journal article" date="2012" name="J. Bacteriol.">
        <title>Complete Genome Sequence of Paenibacillus mucilaginosus 3016, a Bacterium Functional as Microbial Fertilizer.</title>
        <authorList>
            <person name="Ma M."/>
            <person name="Wang Z."/>
            <person name="Li L."/>
            <person name="Jiang X."/>
            <person name="Guan D."/>
            <person name="Cao F."/>
            <person name="Chen H."/>
            <person name="Wang X."/>
            <person name="Shen D."/>
            <person name="Du B."/>
            <person name="Li J."/>
        </authorList>
    </citation>
    <scope>NUCLEOTIDE SEQUENCE [LARGE SCALE GENOMIC DNA]</scope>
    <source>
        <strain evidence="3 4">3016</strain>
    </source>
</reference>
<organism evidence="3 4">
    <name type="scientific">Paenibacillus mucilaginosus 3016</name>
    <dbReference type="NCBI Taxonomy" id="1116391"/>
    <lineage>
        <taxon>Bacteria</taxon>
        <taxon>Bacillati</taxon>
        <taxon>Bacillota</taxon>
        <taxon>Bacilli</taxon>
        <taxon>Bacillales</taxon>
        <taxon>Paenibacillaceae</taxon>
        <taxon>Paenibacillus</taxon>
    </lineage>
</organism>
<sequence length="121" mass="12597">MKFVEFLLSNWFILVIGYILVTSFLRKARGCGGEEQPPRRAMPPFGGGGEGGWPTRPAAPPAARPAERPSGGGAPFRRRWGGWRQAAAAEAAGCRTGPPVGRGSRPSAGQAALPALSALTS</sequence>
<feature type="transmembrane region" description="Helical" evidence="2">
    <location>
        <begin position="6"/>
        <end position="25"/>
    </location>
</feature>
<dbReference type="Proteomes" id="UP000007523">
    <property type="component" value="Chromosome"/>
</dbReference>
<evidence type="ECO:0000313" key="3">
    <source>
        <dbReference type="EMBL" id="AFC32262.1"/>
    </source>
</evidence>
<accession>H6NIF1</accession>
<dbReference type="HOGENOM" id="CLU_2035692_0_0_9"/>
<name>H6NIF1_9BACL</name>
<gene>
    <name evidence="3" type="ORF">PM3016_5568</name>
</gene>
<feature type="region of interest" description="Disordered" evidence="1">
    <location>
        <begin position="30"/>
        <end position="121"/>
    </location>
</feature>
<evidence type="ECO:0000256" key="1">
    <source>
        <dbReference type="SAM" id="MobiDB-lite"/>
    </source>
</evidence>
<proteinExistence type="predicted"/>
<keyword evidence="2" id="KW-0812">Transmembrane</keyword>
<dbReference type="AlphaFoldDB" id="H6NIF1"/>
<feature type="compositionally biased region" description="Low complexity" evidence="1">
    <location>
        <begin position="82"/>
        <end position="97"/>
    </location>
</feature>
<evidence type="ECO:0000313" key="4">
    <source>
        <dbReference type="Proteomes" id="UP000007523"/>
    </source>
</evidence>
<dbReference type="KEGG" id="pmq:PM3016_5568"/>
<dbReference type="RefSeq" id="WP_014371665.1">
    <property type="nucleotide sequence ID" value="NC_016935.1"/>
</dbReference>
<keyword evidence="4" id="KW-1185">Reference proteome</keyword>
<protein>
    <submittedName>
        <fullName evidence="3">Uncharacterized protein</fullName>
    </submittedName>
</protein>
<dbReference type="STRING" id="1116391.PM3016_5568"/>
<keyword evidence="2" id="KW-1133">Transmembrane helix</keyword>
<keyword evidence="2" id="KW-0472">Membrane</keyword>
<evidence type="ECO:0000256" key="2">
    <source>
        <dbReference type="SAM" id="Phobius"/>
    </source>
</evidence>
<dbReference type="EMBL" id="CP003235">
    <property type="protein sequence ID" value="AFC32262.1"/>
    <property type="molecule type" value="Genomic_DNA"/>
</dbReference>